<name>A0A9P3GL85_9APHY</name>
<accession>A0A9P3GL85</accession>
<dbReference type="EMBL" id="BPQB01000078">
    <property type="protein sequence ID" value="GJE97908.1"/>
    <property type="molecule type" value="Genomic_DNA"/>
</dbReference>
<gene>
    <name evidence="2" type="ORF">PsYK624_141300</name>
</gene>
<evidence type="ECO:0000313" key="3">
    <source>
        <dbReference type="Proteomes" id="UP000703269"/>
    </source>
</evidence>
<reference evidence="2 3" key="1">
    <citation type="submission" date="2021-08" db="EMBL/GenBank/DDBJ databases">
        <title>Draft Genome Sequence of Phanerochaete sordida strain YK-624.</title>
        <authorList>
            <person name="Mori T."/>
            <person name="Dohra H."/>
            <person name="Suzuki T."/>
            <person name="Kawagishi H."/>
            <person name="Hirai H."/>
        </authorList>
    </citation>
    <scope>NUCLEOTIDE SEQUENCE [LARGE SCALE GENOMIC DNA]</scope>
    <source>
        <strain evidence="2 3">YK-624</strain>
    </source>
</reference>
<organism evidence="2 3">
    <name type="scientific">Phanerochaete sordida</name>
    <dbReference type="NCBI Taxonomy" id="48140"/>
    <lineage>
        <taxon>Eukaryota</taxon>
        <taxon>Fungi</taxon>
        <taxon>Dikarya</taxon>
        <taxon>Basidiomycota</taxon>
        <taxon>Agaricomycotina</taxon>
        <taxon>Agaricomycetes</taxon>
        <taxon>Polyporales</taxon>
        <taxon>Phanerochaetaceae</taxon>
        <taxon>Phanerochaete</taxon>
    </lineage>
</organism>
<dbReference type="AlphaFoldDB" id="A0A9P3GL85"/>
<feature type="region of interest" description="Disordered" evidence="1">
    <location>
        <begin position="1"/>
        <end position="20"/>
    </location>
</feature>
<protein>
    <submittedName>
        <fullName evidence="2">Uncharacterized protein</fullName>
    </submittedName>
</protein>
<comment type="caution">
    <text evidence="2">The sequence shown here is derived from an EMBL/GenBank/DDBJ whole genome shotgun (WGS) entry which is preliminary data.</text>
</comment>
<proteinExistence type="predicted"/>
<feature type="region of interest" description="Disordered" evidence="1">
    <location>
        <begin position="54"/>
        <end position="75"/>
    </location>
</feature>
<evidence type="ECO:0000313" key="2">
    <source>
        <dbReference type="EMBL" id="GJE97908.1"/>
    </source>
</evidence>
<evidence type="ECO:0000256" key="1">
    <source>
        <dbReference type="SAM" id="MobiDB-lite"/>
    </source>
</evidence>
<sequence>MSGQRTTPARRTAVPGHSTRLRPQAAVKHFTLAVPCHQVASSVTSRRSRKVNFRPYSSPAQIAGPTGRRLRTRTL</sequence>
<dbReference type="Proteomes" id="UP000703269">
    <property type="component" value="Unassembled WGS sequence"/>
</dbReference>
<keyword evidence="3" id="KW-1185">Reference proteome</keyword>